<evidence type="ECO:0000256" key="1">
    <source>
        <dbReference type="ARBA" id="ARBA00022574"/>
    </source>
</evidence>
<evidence type="ECO:0000313" key="4">
    <source>
        <dbReference type="EMBL" id="CAH7684748.1"/>
    </source>
</evidence>
<dbReference type="Pfam" id="PF00400">
    <property type="entry name" value="WD40"/>
    <property type="match status" value="2"/>
</dbReference>
<dbReference type="InterPro" id="IPR015943">
    <property type="entry name" value="WD40/YVTN_repeat-like_dom_sf"/>
</dbReference>
<dbReference type="PROSITE" id="PS50082">
    <property type="entry name" value="WD_REPEATS_2"/>
    <property type="match status" value="1"/>
</dbReference>
<evidence type="ECO:0008006" key="6">
    <source>
        <dbReference type="Google" id="ProtNLM"/>
    </source>
</evidence>
<evidence type="ECO:0000256" key="3">
    <source>
        <dbReference type="PROSITE-ProRule" id="PRU00221"/>
    </source>
</evidence>
<dbReference type="Proteomes" id="UP001153365">
    <property type="component" value="Unassembled WGS sequence"/>
</dbReference>
<dbReference type="InterPro" id="IPR036322">
    <property type="entry name" value="WD40_repeat_dom_sf"/>
</dbReference>
<dbReference type="EMBL" id="CALTRL010005687">
    <property type="protein sequence ID" value="CAH7684748.1"/>
    <property type="molecule type" value="Genomic_DNA"/>
</dbReference>
<keyword evidence="5" id="KW-1185">Reference proteome</keyword>
<dbReference type="InterPro" id="IPR001680">
    <property type="entry name" value="WD40_rpt"/>
</dbReference>
<accession>A0AAV0BE96</accession>
<protein>
    <recommendedName>
        <fullName evidence="6">WD40 repeat-like protein</fullName>
    </recommendedName>
</protein>
<gene>
    <name evidence="4" type="ORF">PPACK8108_LOCUS19170</name>
</gene>
<dbReference type="PROSITE" id="PS00678">
    <property type="entry name" value="WD_REPEATS_1"/>
    <property type="match status" value="1"/>
</dbReference>
<dbReference type="SMART" id="SM00320">
    <property type="entry name" value="WD40"/>
    <property type="match status" value="3"/>
</dbReference>
<reference evidence="4" key="1">
    <citation type="submission" date="2022-06" db="EMBL/GenBank/DDBJ databases">
        <authorList>
            <consortium name="SYNGENTA / RWTH Aachen University"/>
        </authorList>
    </citation>
    <scope>NUCLEOTIDE SEQUENCE</scope>
</reference>
<sequence>MRQYQSTFDLPSITIQHDLPEVVYDIENQVCLAEDVWISCYLPSKTTAGVSEEAKGSVHGKVRIKSSSLEGLDELQSGQPILEPRDGVDCDWRNGDVGQFRRNKKLTVSCELLRIPKTRVSFPKRTLRLVQRRGIDCMDVRGRWIVTGGRGGSLRLDCWKGIDDDHSIDSIQCDTGVSSDDYLLGKGHLSDLTSCRFFPSGEVILTTSIDMSARLYSIYSDPSLTKDQDPSAEDRRTMFNPRTFSLPHSRSITTSAIIGEGREIVTACLDGRLRIWNVSESRLTFSKLMSFRRNLSPINCLNFSTTVRRNDDDDDDDDDDDSQLFKKQNSCCSLLVAGDDGLPYRCEIQSNGTGVSVVEEFAGLDCDPASGIREEDGHIFVSCHDGAIRIYEV</sequence>
<dbReference type="InterPro" id="IPR019775">
    <property type="entry name" value="WD40_repeat_CS"/>
</dbReference>
<comment type="caution">
    <text evidence="4">The sequence shown here is derived from an EMBL/GenBank/DDBJ whole genome shotgun (WGS) entry which is preliminary data.</text>
</comment>
<dbReference type="Gene3D" id="2.130.10.10">
    <property type="entry name" value="YVTN repeat-like/Quinoprotein amine dehydrogenase"/>
    <property type="match status" value="1"/>
</dbReference>
<evidence type="ECO:0000256" key="2">
    <source>
        <dbReference type="ARBA" id="ARBA00022737"/>
    </source>
</evidence>
<name>A0AAV0BE96_PHAPC</name>
<dbReference type="AlphaFoldDB" id="A0AAV0BE96"/>
<proteinExistence type="predicted"/>
<keyword evidence="1 3" id="KW-0853">WD repeat</keyword>
<keyword evidence="2" id="KW-0677">Repeat</keyword>
<evidence type="ECO:0000313" key="5">
    <source>
        <dbReference type="Proteomes" id="UP001153365"/>
    </source>
</evidence>
<organism evidence="4 5">
    <name type="scientific">Phakopsora pachyrhizi</name>
    <name type="common">Asian soybean rust disease fungus</name>
    <dbReference type="NCBI Taxonomy" id="170000"/>
    <lineage>
        <taxon>Eukaryota</taxon>
        <taxon>Fungi</taxon>
        <taxon>Dikarya</taxon>
        <taxon>Basidiomycota</taxon>
        <taxon>Pucciniomycotina</taxon>
        <taxon>Pucciniomycetes</taxon>
        <taxon>Pucciniales</taxon>
        <taxon>Phakopsoraceae</taxon>
        <taxon>Phakopsora</taxon>
    </lineage>
</organism>
<dbReference type="SUPFAM" id="SSF50978">
    <property type="entry name" value="WD40 repeat-like"/>
    <property type="match status" value="1"/>
</dbReference>
<feature type="repeat" description="WD" evidence="3">
    <location>
        <begin position="245"/>
        <end position="286"/>
    </location>
</feature>